<organism evidence="1 2">
    <name type="scientific">Acetivibrio thermocellus AD2</name>
    <dbReference type="NCBI Taxonomy" id="1138384"/>
    <lineage>
        <taxon>Bacteria</taxon>
        <taxon>Bacillati</taxon>
        <taxon>Bacillota</taxon>
        <taxon>Clostridia</taxon>
        <taxon>Eubacteriales</taxon>
        <taxon>Oscillospiraceae</taxon>
        <taxon>Acetivibrio</taxon>
    </lineage>
</organism>
<proteinExistence type="predicted"/>
<evidence type="ECO:0008006" key="3">
    <source>
        <dbReference type="Google" id="ProtNLM"/>
    </source>
</evidence>
<protein>
    <recommendedName>
        <fullName evidence="3">Copper amine oxidase-like N-terminal domain-containing protein</fullName>
    </recommendedName>
</protein>
<dbReference type="AlphaFoldDB" id="A0AB36TGG4"/>
<dbReference type="Proteomes" id="UP000223596">
    <property type="component" value="Unassembled WGS sequence"/>
</dbReference>
<dbReference type="EMBL" id="PDBW01000001">
    <property type="protein sequence ID" value="PFH02989.1"/>
    <property type="molecule type" value="Genomic_DNA"/>
</dbReference>
<accession>A0AB36TGG4</accession>
<evidence type="ECO:0000313" key="2">
    <source>
        <dbReference type="Proteomes" id="UP000223596"/>
    </source>
</evidence>
<comment type="caution">
    <text evidence="1">The sequence shown here is derived from an EMBL/GenBank/DDBJ whole genome shotgun (WGS) entry which is preliminary data.</text>
</comment>
<sequence length="204" mass="22938">MVNGVDINTGLYPVLNYKPANAQYPYIYVPVAEFSKVGAKVTWNEAKQLLSVTTDYYENQRIIADLKAKISTLEKMPPFNFILTVTKIVGNLSEEQKMEIYGLAETKTLDELRTMSSDAFNQLNETAVSKDGIIDARGGYTGFTMAFVKGDIKLVASVTFYTNDPNLSENYNKYTEQQKEIFNKFSSAAVYVANKFLKEQILAL</sequence>
<dbReference type="GeneID" id="35804221"/>
<dbReference type="RefSeq" id="WP_003517561.1">
    <property type="nucleotide sequence ID" value="NZ_CP013828.1"/>
</dbReference>
<gene>
    <name evidence="1" type="ORF">M972_111783</name>
</gene>
<name>A0AB36TGG4_ACETH</name>
<reference evidence="1 2" key="1">
    <citation type="submission" date="2017-09" db="EMBL/GenBank/DDBJ databases">
        <title>Evaluation of Pacific Biosciences Sequencing Technology to Finishing C. thermocellum Genome Sequences.</title>
        <authorList>
            <person name="Brown S."/>
        </authorList>
    </citation>
    <scope>NUCLEOTIDE SEQUENCE [LARGE SCALE GENOMIC DNA]</scope>
    <source>
        <strain evidence="1 2">AD2</strain>
    </source>
</reference>
<evidence type="ECO:0000313" key="1">
    <source>
        <dbReference type="EMBL" id="PFH02989.1"/>
    </source>
</evidence>